<dbReference type="InterPro" id="IPR052354">
    <property type="entry name" value="Cell_Wall_Dynamics_Protein"/>
</dbReference>
<dbReference type="Pfam" id="PF01832">
    <property type="entry name" value="Glucosaminidase"/>
    <property type="match status" value="1"/>
</dbReference>
<dbReference type="PROSITE" id="PS51781">
    <property type="entry name" value="SH3B"/>
    <property type="match status" value="3"/>
</dbReference>
<feature type="chain" id="PRO_5027114347" evidence="1">
    <location>
        <begin position="23"/>
        <end position="515"/>
    </location>
</feature>
<evidence type="ECO:0000259" key="2">
    <source>
        <dbReference type="PROSITE" id="PS51781"/>
    </source>
</evidence>
<dbReference type="PANTHER" id="PTHR34408">
    <property type="entry name" value="FAMILY PROTEIN, PUTATIVE-RELATED"/>
    <property type="match status" value="1"/>
</dbReference>
<name>A0A6N7WZA9_9FIRM</name>
<dbReference type="PANTHER" id="PTHR34408:SF2">
    <property type="entry name" value="CELL WALL-BINDING PROTEIN YWSB"/>
    <property type="match status" value="1"/>
</dbReference>
<dbReference type="Proteomes" id="UP000440713">
    <property type="component" value="Unassembled WGS sequence"/>
</dbReference>
<evidence type="ECO:0000313" key="4">
    <source>
        <dbReference type="Proteomes" id="UP000440713"/>
    </source>
</evidence>
<dbReference type="InterPro" id="IPR002901">
    <property type="entry name" value="MGlyc_endo_b_GlcNAc-like_dom"/>
</dbReference>
<dbReference type="SMART" id="SM00287">
    <property type="entry name" value="SH3b"/>
    <property type="match status" value="3"/>
</dbReference>
<evidence type="ECO:0000256" key="1">
    <source>
        <dbReference type="SAM" id="SignalP"/>
    </source>
</evidence>
<sequence length="515" mass="55963">MKSKLAMSALALLPFVGTTAMASGQTGVINFEFVNIRVNPSINNSVKFVLKKGDKVEILSEKDGWYNIKSGNKDGWVAKNAVTLDAKQVSNVKTSPQQTAKYKEVANDLLNLRSGASTNSSILAVLHKGDRLKVIDEAVGWTKVEFNGQVGFVSSRLVKDVGTTTVGASTESNSSSVVKRVISNKLNMRKSSEITSERVKTLNRGQLVNFISEKNGWAKISVDGVTGYVSSYYLENTGESSDDVIESAEDVSADFGNTSVEVVDDNNVKENTTPSVAGGISYKNMGMSLSNHVNLQSSKALNLNSSNGWGKASTEELTYYMNPQNHTSYSGMMQFLALDSYSNDLTVDQLNSYLNKYCKSGNVFHNQGHAFINAAKKNNINVLYLVAHSMIETGYGTSKLASGVQYNGKTVYNFFGIGAVDGNALAGGSATAYKNGWTSVAAGIDGAATWISQRYIHNSQYNQNTLYEMKWSTGFTWHQYASDISWPKAIGNKMADIGKYSSNLGALRYIVPQYN</sequence>
<feature type="domain" description="SH3b" evidence="2">
    <location>
        <begin position="176"/>
        <end position="238"/>
    </location>
</feature>
<feature type="domain" description="SH3b" evidence="2">
    <location>
        <begin position="100"/>
        <end position="165"/>
    </location>
</feature>
<feature type="signal peptide" evidence="1">
    <location>
        <begin position="1"/>
        <end position="22"/>
    </location>
</feature>
<protein>
    <submittedName>
        <fullName evidence="3">SH3 domain-containing protein</fullName>
    </submittedName>
</protein>
<dbReference type="EMBL" id="VUNE01000001">
    <property type="protein sequence ID" value="MST62020.1"/>
    <property type="molecule type" value="Genomic_DNA"/>
</dbReference>
<dbReference type="Gene3D" id="2.30.30.40">
    <property type="entry name" value="SH3 Domains"/>
    <property type="match status" value="3"/>
</dbReference>
<keyword evidence="4" id="KW-1185">Reference proteome</keyword>
<dbReference type="SMART" id="SM00047">
    <property type="entry name" value="LYZ2"/>
    <property type="match status" value="1"/>
</dbReference>
<dbReference type="GO" id="GO:0004040">
    <property type="term" value="F:amidase activity"/>
    <property type="evidence" value="ECO:0007669"/>
    <property type="project" value="InterPro"/>
</dbReference>
<proteinExistence type="predicted"/>
<evidence type="ECO:0000313" key="3">
    <source>
        <dbReference type="EMBL" id="MST62020.1"/>
    </source>
</evidence>
<gene>
    <name evidence="3" type="ORF">FYJ71_03400</name>
</gene>
<dbReference type="InterPro" id="IPR003646">
    <property type="entry name" value="SH3-like_bac-type"/>
</dbReference>
<comment type="caution">
    <text evidence="3">The sequence shown here is derived from an EMBL/GenBank/DDBJ whole genome shotgun (WGS) entry which is preliminary data.</text>
</comment>
<dbReference type="Pfam" id="PF08239">
    <property type="entry name" value="SH3_3"/>
    <property type="match status" value="3"/>
</dbReference>
<dbReference type="Gene3D" id="1.10.530.10">
    <property type="match status" value="1"/>
</dbReference>
<keyword evidence="1" id="KW-0732">Signal</keyword>
<organism evidence="3 4">
    <name type="scientific">Peptostreptococcus porci</name>
    <dbReference type="NCBI Taxonomy" id="2652282"/>
    <lineage>
        <taxon>Bacteria</taxon>
        <taxon>Bacillati</taxon>
        <taxon>Bacillota</taxon>
        <taxon>Clostridia</taxon>
        <taxon>Peptostreptococcales</taxon>
        <taxon>Peptostreptococcaceae</taxon>
        <taxon>Peptostreptococcus</taxon>
    </lineage>
</organism>
<accession>A0A6N7WZA9</accession>
<feature type="domain" description="SH3b" evidence="2">
    <location>
        <begin position="24"/>
        <end position="86"/>
    </location>
</feature>
<dbReference type="SUPFAM" id="SSF50044">
    <property type="entry name" value="SH3-domain"/>
    <property type="match status" value="2"/>
</dbReference>
<reference evidence="3 4" key="1">
    <citation type="submission" date="2019-08" db="EMBL/GenBank/DDBJ databases">
        <title>In-depth cultivation of the pig gut microbiome towards novel bacterial diversity and tailored functional studies.</title>
        <authorList>
            <person name="Wylensek D."/>
            <person name="Hitch T.C.A."/>
            <person name="Clavel T."/>
        </authorList>
    </citation>
    <scope>NUCLEOTIDE SEQUENCE [LARGE SCALE GENOMIC DNA]</scope>
    <source>
        <strain evidence="3 4">WCA-SAB-591-4A-A</strain>
    </source>
</reference>
<dbReference type="InterPro" id="IPR036028">
    <property type="entry name" value="SH3-like_dom_sf"/>
</dbReference>
<dbReference type="AlphaFoldDB" id="A0A6N7WZA9"/>